<dbReference type="RefSeq" id="WP_151072369.1">
    <property type="nucleotide sequence ID" value="NZ_CP032519.1"/>
</dbReference>
<keyword evidence="3" id="KW-0804">Transcription</keyword>
<protein>
    <submittedName>
        <fullName evidence="5">XRE family transcriptional regulator</fullName>
    </submittedName>
</protein>
<dbReference type="Gene3D" id="1.10.260.40">
    <property type="entry name" value="lambda repressor-like DNA-binding domains"/>
    <property type="match status" value="1"/>
</dbReference>
<dbReference type="PROSITE" id="PS50943">
    <property type="entry name" value="HTH_CROC1"/>
    <property type="match status" value="1"/>
</dbReference>
<dbReference type="GO" id="GO:0003677">
    <property type="term" value="F:DNA binding"/>
    <property type="evidence" value="ECO:0007669"/>
    <property type="project" value="UniProtKB-KW"/>
</dbReference>
<evidence type="ECO:0000256" key="1">
    <source>
        <dbReference type="ARBA" id="ARBA00023015"/>
    </source>
</evidence>
<dbReference type="InterPro" id="IPR050807">
    <property type="entry name" value="TransReg_Diox_bact_type"/>
</dbReference>
<evidence type="ECO:0000256" key="3">
    <source>
        <dbReference type="ARBA" id="ARBA00023163"/>
    </source>
</evidence>
<dbReference type="PANTHER" id="PTHR46797:SF23">
    <property type="entry name" value="HTH-TYPE TRANSCRIPTIONAL REGULATOR SUTR"/>
    <property type="match status" value="1"/>
</dbReference>
<keyword evidence="1" id="KW-0805">Transcription regulation</keyword>
<evidence type="ECO:0000313" key="5">
    <source>
        <dbReference type="EMBL" id="QEZ47513.1"/>
    </source>
</evidence>
<proteinExistence type="predicted"/>
<dbReference type="PANTHER" id="PTHR46797">
    <property type="entry name" value="HTH-TYPE TRANSCRIPTIONAL REGULATOR"/>
    <property type="match status" value="1"/>
</dbReference>
<dbReference type="Pfam" id="PF13560">
    <property type="entry name" value="HTH_31"/>
    <property type="match status" value="1"/>
</dbReference>
<organism evidence="5 6">
    <name type="scientific">Cupriavidus oxalaticus</name>
    <dbReference type="NCBI Taxonomy" id="96344"/>
    <lineage>
        <taxon>Bacteria</taxon>
        <taxon>Pseudomonadati</taxon>
        <taxon>Pseudomonadota</taxon>
        <taxon>Betaproteobacteria</taxon>
        <taxon>Burkholderiales</taxon>
        <taxon>Burkholderiaceae</taxon>
        <taxon>Cupriavidus</taxon>
    </lineage>
</organism>
<accession>A0A5P3VPX8</accession>
<dbReference type="GO" id="GO:0005829">
    <property type="term" value="C:cytosol"/>
    <property type="evidence" value="ECO:0007669"/>
    <property type="project" value="TreeGrafter"/>
</dbReference>
<dbReference type="GO" id="GO:0003700">
    <property type="term" value="F:DNA-binding transcription factor activity"/>
    <property type="evidence" value="ECO:0007669"/>
    <property type="project" value="TreeGrafter"/>
</dbReference>
<dbReference type="EMBL" id="CP032519">
    <property type="protein sequence ID" value="QEZ47513.1"/>
    <property type="molecule type" value="Genomic_DNA"/>
</dbReference>
<reference evidence="5 6" key="1">
    <citation type="submission" date="2018-09" db="EMBL/GenBank/DDBJ databases">
        <title>Complete genome sequence of Cupriavidus oxalaticus T2, a bacterium capable of phenol tolerance and degradation.</title>
        <authorList>
            <person name="Yan J."/>
        </authorList>
    </citation>
    <scope>NUCLEOTIDE SEQUENCE [LARGE SCALE GENOMIC DNA]</scope>
    <source>
        <strain evidence="5 6">T2</strain>
    </source>
</reference>
<dbReference type="InterPro" id="IPR010982">
    <property type="entry name" value="Lambda_DNA-bd_dom_sf"/>
</dbReference>
<sequence length="71" mass="7950">MKRTLRHRFGKRIRELRQATGLSQEAFADHVGFARTYMSRIETGAANPSLDAIETLATALRISVAELFSTL</sequence>
<dbReference type="SMART" id="SM00530">
    <property type="entry name" value="HTH_XRE"/>
    <property type="match status" value="1"/>
</dbReference>
<name>A0A5P3VPX8_9BURK</name>
<dbReference type="AlphaFoldDB" id="A0A5P3VPX8"/>
<evidence type="ECO:0000313" key="6">
    <source>
        <dbReference type="Proteomes" id="UP000325743"/>
    </source>
</evidence>
<dbReference type="CDD" id="cd00093">
    <property type="entry name" value="HTH_XRE"/>
    <property type="match status" value="1"/>
</dbReference>
<gene>
    <name evidence="5" type="ORF">D2917_25670</name>
</gene>
<dbReference type="Proteomes" id="UP000325743">
    <property type="component" value="Chromosome 2"/>
</dbReference>
<dbReference type="InterPro" id="IPR001387">
    <property type="entry name" value="Cro/C1-type_HTH"/>
</dbReference>
<evidence type="ECO:0000259" key="4">
    <source>
        <dbReference type="PROSITE" id="PS50943"/>
    </source>
</evidence>
<keyword evidence="2" id="KW-0238">DNA-binding</keyword>
<feature type="domain" description="HTH cro/C1-type" evidence="4">
    <location>
        <begin position="13"/>
        <end position="67"/>
    </location>
</feature>
<dbReference type="SUPFAM" id="SSF47413">
    <property type="entry name" value="lambda repressor-like DNA-binding domains"/>
    <property type="match status" value="1"/>
</dbReference>
<evidence type="ECO:0000256" key="2">
    <source>
        <dbReference type="ARBA" id="ARBA00023125"/>
    </source>
</evidence>